<evidence type="ECO:0008006" key="5">
    <source>
        <dbReference type="Google" id="ProtNLM"/>
    </source>
</evidence>
<keyword evidence="2" id="KW-0812">Transmembrane</keyword>
<dbReference type="AlphaFoldDB" id="A0A0V0R568"/>
<evidence type="ECO:0000256" key="1">
    <source>
        <dbReference type="SAM" id="MobiDB-lite"/>
    </source>
</evidence>
<feature type="transmembrane region" description="Helical" evidence="2">
    <location>
        <begin position="113"/>
        <end position="131"/>
    </location>
</feature>
<evidence type="ECO:0000313" key="3">
    <source>
        <dbReference type="EMBL" id="KRX09607.1"/>
    </source>
</evidence>
<keyword evidence="2" id="KW-1133">Transmembrane helix</keyword>
<keyword evidence="4" id="KW-1185">Reference proteome</keyword>
<comment type="caution">
    <text evidence="3">The sequence shown here is derived from an EMBL/GenBank/DDBJ whole genome shotgun (WGS) entry which is preliminary data.</text>
</comment>
<dbReference type="InParanoid" id="A0A0V0R568"/>
<accession>A0A0V0R568</accession>
<gene>
    <name evidence="3" type="ORF">PPERSA_08639</name>
</gene>
<dbReference type="Proteomes" id="UP000054937">
    <property type="component" value="Unassembled WGS sequence"/>
</dbReference>
<evidence type="ECO:0000256" key="2">
    <source>
        <dbReference type="SAM" id="Phobius"/>
    </source>
</evidence>
<feature type="transmembrane region" description="Helical" evidence="2">
    <location>
        <begin position="193"/>
        <end position="217"/>
    </location>
</feature>
<feature type="compositionally biased region" description="Polar residues" evidence="1">
    <location>
        <begin position="1"/>
        <end position="17"/>
    </location>
</feature>
<feature type="region of interest" description="Disordered" evidence="1">
    <location>
        <begin position="42"/>
        <end position="61"/>
    </location>
</feature>
<reference evidence="3 4" key="1">
    <citation type="journal article" date="2015" name="Sci. Rep.">
        <title>Genome of the facultative scuticociliatosis pathogen Pseudocohnilembus persalinus provides insight into its virulence through horizontal gene transfer.</title>
        <authorList>
            <person name="Xiong J."/>
            <person name="Wang G."/>
            <person name="Cheng J."/>
            <person name="Tian M."/>
            <person name="Pan X."/>
            <person name="Warren A."/>
            <person name="Jiang C."/>
            <person name="Yuan D."/>
            <person name="Miao W."/>
        </authorList>
    </citation>
    <scope>NUCLEOTIDE SEQUENCE [LARGE SCALE GENOMIC DNA]</scope>
    <source>
        <strain evidence="3">36N120E</strain>
    </source>
</reference>
<evidence type="ECO:0000313" key="4">
    <source>
        <dbReference type="Proteomes" id="UP000054937"/>
    </source>
</evidence>
<protein>
    <recommendedName>
        <fullName evidence="5">Transmembrane protein</fullName>
    </recommendedName>
</protein>
<name>A0A0V0R568_PSEPJ</name>
<dbReference type="EMBL" id="LDAU01000046">
    <property type="protein sequence ID" value="KRX09607.1"/>
    <property type="molecule type" value="Genomic_DNA"/>
</dbReference>
<organism evidence="3 4">
    <name type="scientific">Pseudocohnilembus persalinus</name>
    <name type="common">Ciliate</name>
    <dbReference type="NCBI Taxonomy" id="266149"/>
    <lineage>
        <taxon>Eukaryota</taxon>
        <taxon>Sar</taxon>
        <taxon>Alveolata</taxon>
        <taxon>Ciliophora</taxon>
        <taxon>Intramacronucleata</taxon>
        <taxon>Oligohymenophorea</taxon>
        <taxon>Scuticociliatia</taxon>
        <taxon>Philasterida</taxon>
        <taxon>Pseudocohnilembidae</taxon>
        <taxon>Pseudocohnilembus</taxon>
    </lineage>
</organism>
<keyword evidence="2" id="KW-0472">Membrane</keyword>
<sequence length="234" mass="27353">MQENPLAQKKSSSQQMQIPAPLLQNISTNNQDLEQVNMLQQQKEGSKKSLRRQKTENENLEQFGGKPIYHPIIMQANYLANKPSFYTPAPGKKQLDEGDILRKRYIICQSTQIFIYLVIQLVFCILCLVHSKKTIDALDQIAQENKGNEDLTDSDQDNLDYLKKIINAIYGIAQYRIEGYYDEILDVDEQQSYFWKLCYAIFWSSIFFFFMLIVLPFGSYPQCIYKIPEKKNFD</sequence>
<proteinExistence type="predicted"/>
<feature type="region of interest" description="Disordered" evidence="1">
    <location>
        <begin position="1"/>
        <end position="21"/>
    </location>
</feature>